<dbReference type="PANTHER" id="PTHR43767">
    <property type="entry name" value="LONG-CHAIN-FATTY-ACID--COA LIGASE"/>
    <property type="match status" value="1"/>
</dbReference>
<dbReference type="NCBIfam" id="NF005463">
    <property type="entry name" value="PRK07059.1"/>
    <property type="match status" value="1"/>
</dbReference>
<dbReference type="Gene3D" id="3.30.300.30">
    <property type="match status" value="1"/>
</dbReference>
<evidence type="ECO:0000256" key="2">
    <source>
        <dbReference type="ARBA" id="ARBA00005005"/>
    </source>
</evidence>
<reference evidence="10 11" key="1">
    <citation type="submission" date="2024-08" db="EMBL/GenBank/DDBJ databases">
        <authorList>
            <person name="Lu H."/>
        </authorList>
    </citation>
    <scope>NUCLEOTIDE SEQUENCE [LARGE SCALE GENOMIC DNA]</scope>
    <source>
        <strain evidence="10 11">LYH14W</strain>
    </source>
</reference>
<dbReference type="CDD" id="cd05936">
    <property type="entry name" value="FC-FACS_FadD_like"/>
    <property type="match status" value="1"/>
</dbReference>
<dbReference type="PANTHER" id="PTHR43767:SF8">
    <property type="entry name" value="LONG-CHAIN-FATTY-ACID--COA LIGASE"/>
    <property type="match status" value="1"/>
</dbReference>
<dbReference type="RefSeq" id="WP_394479465.1">
    <property type="nucleotide sequence ID" value="NZ_JBIGHV010000004.1"/>
</dbReference>
<evidence type="ECO:0000256" key="4">
    <source>
        <dbReference type="ARBA" id="ARBA00023136"/>
    </source>
</evidence>
<organism evidence="10 11">
    <name type="scientific">Pelomonas parva</name>
    <dbReference type="NCBI Taxonomy" id="3299032"/>
    <lineage>
        <taxon>Bacteria</taxon>
        <taxon>Pseudomonadati</taxon>
        <taxon>Pseudomonadota</taxon>
        <taxon>Betaproteobacteria</taxon>
        <taxon>Burkholderiales</taxon>
        <taxon>Sphaerotilaceae</taxon>
        <taxon>Roseateles</taxon>
    </lineage>
</organism>
<accession>A0ABW7F2S3</accession>
<evidence type="ECO:0000256" key="7">
    <source>
        <dbReference type="ARBA" id="ARBA00042773"/>
    </source>
</evidence>
<evidence type="ECO:0000256" key="5">
    <source>
        <dbReference type="ARBA" id="ARBA00026121"/>
    </source>
</evidence>
<feature type="domain" description="AMP-binding enzyme C-terminal" evidence="9">
    <location>
        <begin position="499"/>
        <end position="573"/>
    </location>
</feature>
<keyword evidence="4" id="KW-0472">Membrane</keyword>
<dbReference type="EC" id="6.2.1.3" evidence="5"/>
<evidence type="ECO:0000256" key="3">
    <source>
        <dbReference type="ARBA" id="ARBA00022598"/>
    </source>
</evidence>
<dbReference type="InterPro" id="IPR000873">
    <property type="entry name" value="AMP-dep_synth/lig_dom"/>
</dbReference>
<dbReference type="Pfam" id="PF13193">
    <property type="entry name" value="AMP-binding_C"/>
    <property type="match status" value="1"/>
</dbReference>
<dbReference type="InterPro" id="IPR025110">
    <property type="entry name" value="AMP-bd_C"/>
</dbReference>
<dbReference type="InterPro" id="IPR050237">
    <property type="entry name" value="ATP-dep_AMP-bd_enzyme"/>
</dbReference>
<dbReference type="GO" id="GO:0004467">
    <property type="term" value="F:long-chain fatty acid-CoA ligase activity"/>
    <property type="evidence" value="ECO:0007669"/>
    <property type="project" value="UniProtKB-EC"/>
</dbReference>
<protein>
    <recommendedName>
        <fullName evidence="6">Long-chain-fatty-acid--CoA ligase</fullName>
        <ecNumber evidence="5">6.2.1.3</ecNumber>
    </recommendedName>
    <alternativeName>
        <fullName evidence="7">Long-chain acyl-CoA synthetase</fullName>
    </alternativeName>
</protein>
<comment type="subcellular location">
    <subcellularLocation>
        <location evidence="1">Membrane</location>
        <topology evidence="1">Peripheral membrane protein</topology>
    </subcellularLocation>
</comment>
<keyword evidence="3 10" id="KW-0436">Ligase</keyword>
<comment type="pathway">
    <text evidence="2">Lipid metabolism; fatty acid beta-oxidation.</text>
</comment>
<dbReference type="Gene3D" id="3.40.50.12780">
    <property type="entry name" value="N-terminal domain of ligase-like"/>
    <property type="match status" value="1"/>
</dbReference>
<dbReference type="InterPro" id="IPR042099">
    <property type="entry name" value="ANL_N_sf"/>
</dbReference>
<dbReference type="Pfam" id="PF00501">
    <property type="entry name" value="AMP-binding"/>
    <property type="match status" value="1"/>
</dbReference>
<dbReference type="SUPFAM" id="SSF56801">
    <property type="entry name" value="Acetyl-CoA synthetase-like"/>
    <property type="match status" value="1"/>
</dbReference>
<sequence>MTAIVAEVPEVTARAKPWLASYPAGVPAQIDTRVYRSLVELLNESFRKHAQRDAAICMGQRMRFSEMDQLSTQLGAWLQAQGLKQGDRVAIMMPNLLQYGVAIAAILRAGFVVVNVNPLYTPRELEHQLKDSGARAIIVLENFAHTLAEVIDATDVKHVVLASMGDLLNWWKGPLINFAVRHLKKMVPEFRLQLTSKTGEGRTVVRFNEALAHGERLHLKKPELGPDDVAFLQYTGGTTGVSKGATLLHRNIVANILQVEAWFQPMLAKLPSFANGDVQLTNVCALPLYHIYALTACFMLGTRLGYLNILVPNPRDIPGFIETLRGHKIHLFPAVNTLFNALAAEPGFSRLDFSELVISNGGGMAVQQATAEKWLKVTGCPVIEGYGLSETAPAATINPLDQRAFNGSIGLPISSTEIAIRNDDGQDLPLGERGEICIRGPQVMAGYWKRPDETANVMYADGFFKSGDIGIMDVRGYVRIVDRKKDMILVSGFNVYPTEIEQVVSMHPGVLECAAVGVPDPKSGEAVKLFVVKSDPALAEEDLSSYCAQQMTAYKRPRFIEFRDELPKSNVGKILRRELRTNTA</sequence>
<dbReference type="EMBL" id="JBIGHV010000004">
    <property type="protein sequence ID" value="MFG6430874.1"/>
    <property type="molecule type" value="Genomic_DNA"/>
</dbReference>
<keyword evidence="11" id="KW-1185">Reference proteome</keyword>
<dbReference type="PROSITE" id="PS00455">
    <property type="entry name" value="AMP_BINDING"/>
    <property type="match status" value="1"/>
</dbReference>
<evidence type="ECO:0000259" key="9">
    <source>
        <dbReference type="Pfam" id="PF13193"/>
    </source>
</evidence>
<evidence type="ECO:0000256" key="6">
    <source>
        <dbReference type="ARBA" id="ARBA00039545"/>
    </source>
</evidence>
<dbReference type="InterPro" id="IPR045851">
    <property type="entry name" value="AMP-bd_C_sf"/>
</dbReference>
<evidence type="ECO:0000313" key="11">
    <source>
        <dbReference type="Proteomes" id="UP001606210"/>
    </source>
</evidence>
<comment type="caution">
    <text evidence="10">The sequence shown here is derived from an EMBL/GenBank/DDBJ whole genome shotgun (WGS) entry which is preliminary data.</text>
</comment>
<name>A0ABW7F2S3_9BURK</name>
<dbReference type="Proteomes" id="UP001606210">
    <property type="component" value="Unassembled WGS sequence"/>
</dbReference>
<feature type="domain" description="AMP-dependent synthetase/ligase" evidence="8">
    <location>
        <begin position="44"/>
        <end position="448"/>
    </location>
</feature>
<gene>
    <name evidence="10" type="ORF">ACG00Y_13175</name>
</gene>
<evidence type="ECO:0000259" key="8">
    <source>
        <dbReference type="Pfam" id="PF00501"/>
    </source>
</evidence>
<evidence type="ECO:0000313" key="10">
    <source>
        <dbReference type="EMBL" id="MFG6430874.1"/>
    </source>
</evidence>
<proteinExistence type="predicted"/>
<dbReference type="InterPro" id="IPR020845">
    <property type="entry name" value="AMP-binding_CS"/>
</dbReference>
<evidence type="ECO:0000256" key="1">
    <source>
        <dbReference type="ARBA" id="ARBA00004170"/>
    </source>
</evidence>